<sequence length="253" mass="27176">MANRSYLFAISHPPASHDDRPLTVSGLSEWAYELPFLYRLLASGDPRLCASLISDTLDGAAVPLHAIASPFEPGLARVQRFADIVKTLPGAQPPPPPPTSVLGKIKSLFGPAEPTGDAARALGDRLDDMLAFLRAHRDRYVLLETLELDVMAEGEPQALKARVEDEIERCRQAGAALDALPADIDQAARVLQAATTHKGEAPLDAFFGLRLDRACDGTPARMADYSLGMYWSDVLYYDLAGGQPDEAGQGVPG</sequence>
<dbReference type="AlphaFoldDB" id="A0AAN1RYR0"/>
<evidence type="ECO:0000259" key="1">
    <source>
        <dbReference type="Pfam" id="PF25135"/>
    </source>
</evidence>
<proteinExistence type="predicted"/>
<reference evidence="3" key="1">
    <citation type="submission" date="2017-10" db="EMBL/GenBank/DDBJ databases">
        <title>Whole genome sequencing of various Bordetella species.</title>
        <authorList>
            <person name="Weigand M.R."/>
            <person name="Loparev V."/>
            <person name="Peng Y."/>
            <person name="Bowden K.E."/>
            <person name="Tondella M.L."/>
            <person name="Williams M.M."/>
        </authorList>
    </citation>
    <scope>NUCLEOTIDE SEQUENCE [LARGE SCALE GENOMIC DNA]</scope>
    <source>
        <strain evidence="3">H720</strain>
    </source>
</reference>
<evidence type="ECO:0000313" key="2">
    <source>
        <dbReference type="EMBL" id="AZW18621.1"/>
    </source>
</evidence>
<evidence type="ECO:0000313" key="3">
    <source>
        <dbReference type="Proteomes" id="UP000282741"/>
    </source>
</evidence>
<dbReference type="InterPro" id="IPR056724">
    <property type="entry name" value="DUF7822"/>
</dbReference>
<dbReference type="GeneID" id="92993888"/>
<dbReference type="EMBL" id="CP024172">
    <property type="protein sequence ID" value="AZW18621.1"/>
    <property type="molecule type" value="Genomic_DNA"/>
</dbReference>
<dbReference type="Pfam" id="PF25135">
    <property type="entry name" value="DUF7822"/>
    <property type="match status" value="1"/>
</dbReference>
<dbReference type="Proteomes" id="UP000282741">
    <property type="component" value="Chromosome"/>
</dbReference>
<dbReference type="RefSeq" id="WP_032961995.1">
    <property type="nucleotide sequence ID" value="NZ_CP012077.1"/>
</dbReference>
<accession>A0AAN1RYR0</accession>
<organism evidence="2 3">
    <name type="scientific">Bordetella hinzii</name>
    <dbReference type="NCBI Taxonomy" id="103855"/>
    <lineage>
        <taxon>Bacteria</taxon>
        <taxon>Pseudomonadati</taxon>
        <taxon>Pseudomonadota</taxon>
        <taxon>Betaproteobacteria</taxon>
        <taxon>Burkholderiales</taxon>
        <taxon>Alcaligenaceae</taxon>
        <taxon>Bordetella</taxon>
    </lineage>
</organism>
<gene>
    <name evidence="2" type="ORF">CS347_18580</name>
</gene>
<feature type="domain" description="DUF7822" evidence="1">
    <location>
        <begin position="14"/>
        <end position="93"/>
    </location>
</feature>
<name>A0AAN1RYR0_9BORD</name>
<protein>
    <recommendedName>
        <fullName evidence="1">DUF7822 domain-containing protein</fullName>
    </recommendedName>
</protein>